<proteinExistence type="predicted"/>
<gene>
    <name evidence="2" type="primary">ORF90041</name>
    <name evidence="1" type="synonym">ORF90038</name>
</gene>
<protein>
    <submittedName>
        <fullName evidence="2">Uncharacterized protein</fullName>
    </submittedName>
</protein>
<dbReference type="AlphaFoldDB" id="A0A0B7A007"/>
<sequence>MQAKKLIRTALLWTADGKRRPGTSIRNMEKNIRELKNCDLTLATIEIFL</sequence>
<dbReference type="EMBL" id="HACG01027328">
    <property type="protein sequence ID" value="CEK74193.1"/>
    <property type="molecule type" value="Transcribed_RNA"/>
</dbReference>
<evidence type="ECO:0000313" key="1">
    <source>
        <dbReference type="EMBL" id="CEK74192.1"/>
    </source>
</evidence>
<organism evidence="2">
    <name type="scientific">Arion vulgaris</name>
    <dbReference type="NCBI Taxonomy" id="1028688"/>
    <lineage>
        <taxon>Eukaryota</taxon>
        <taxon>Metazoa</taxon>
        <taxon>Spiralia</taxon>
        <taxon>Lophotrochozoa</taxon>
        <taxon>Mollusca</taxon>
        <taxon>Gastropoda</taxon>
        <taxon>Heterobranchia</taxon>
        <taxon>Euthyneura</taxon>
        <taxon>Panpulmonata</taxon>
        <taxon>Eupulmonata</taxon>
        <taxon>Stylommatophora</taxon>
        <taxon>Helicina</taxon>
        <taxon>Arionoidea</taxon>
        <taxon>Arionidae</taxon>
        <taxon>Arion</taxon>
    </lineage>
</organism>
<reference evidence="2" key="1">
    <citation type="submission" date="2014-12" db="EMBL/GenBank/DDBJ databases">
        <title>Insight into the proteome of Arion vulgaris.</title>
        <authorList>
            <person name="Aradska J."/>
            <person name="Bulat T."/>
            <person name="Smidak R."/>
            <person name="Sarate P."/>
            <person name="Gangsoo J."/>
            <person name="Sialana F."/>
            <person name="Bilban M."/>
            <person name="Lubec G."/>
        </authorList>
    </citation>
    <scope>NUCLEOTIDE SEQUENCE</scope>
    <source>
        <tissue evidence="2">Skin</tissue>
    </source>
</reference>
<evidence type="ECO:0000313" key="2">
    <source>
        <dbReference type="EMBL" id="CEK74193.1"/>
    </source>
</evidence>
<name>A0A0B7A007_9EUPU</name>
<accession>A0A0B7A007</accession>
<dbReference type="EMBL" id="HACG01027327">
    <property type="protein sequence ID" value="CEK74192.1"/>
    <property type="molecule type" value="Transcribed_RNA"/>
</dbReference>